<protein>
    <recommendedName>
        <fullName evidence="3">Ribbon-helix-helix protein CopG domain-containing protein</fullName>
    </recommendedName>
</protein>
<proteinExistence type="predicted"/>
<accession>A0A166EAG3</accession>
<gene>
    <name evidence="1" type="ORF">MBCUT_08320</name>
</gene>
<dbReference type="EMBL" id="LWMW01000092">
    <property type="protein sequence ID" value="KZX16446.1"/>
    <property type="molecule type" value="Genomic_DNA"/>
</dbReference>
<evidence type="ECO:0000313" key="1">
    <source>
        <dbReference type="EMBL" id="KZX16446.1"/>
    </source>
</evidence>
<dbReference type="Proteomes" id="UP000077275">
    <property type="component" value="Unassembled WGS sequence"/>
</dbReference>
<dbReference type="PATRIC" id="fig|47311.3.peg.917"/>
<keyword evidence="2" id="KW-1185">Reference proteome</keyword>
<dbReference type="STRING" id="47311.MBCUT_08320"/>
<evidence type="ECO:0008006" key="3">
    <source>
        <dbReference type="Google" id="ProtNLM"/>
    </source>
</evidence>
<name>A0A166EAG3_9EURY</name>
<organism evidence="1 2">
    <name type="scientific">Methanobrevibacter cuticularis</name>
    <dbReference type="NCBI Taxonomy" id="47311"/>
    <lineage>
        <taxon>Archaea</taxon>
        <taxon>Methanobacteriati</taxon>
        <taxon>Methanobacteriota</taxon>
        <taxon>Methanomada group</taxon>
        <taxon>Methanobacteria</taxon>
        <taxon>Methanobacteriales</taxon>
        <taxon>Methanobacteriaceae</taxon>
        <taxon>Methanobrevibacter</taxon>
    </lineage>
</organism>
<sequence length="95" mass="11023">MKTIKIKDSVFKDLKKLAEKENKSEETIINESLEKTIEENEIIENRKKYPNGIPIELVANEFGETPEEFTKSLEEAKTEKGIKIDINELRKELSL</sequence>
<comment type="caution">
    <text evidence="1">The sequence shown here is derived from an EMBL/GenBank/DDBJ whole genome shotgun (WGS) entry which is preliminary data.</text>
</comment>
<evidence type="ECO:0000313" key="2">
    <source>
        <dbReference type="Proteomes" id="UP000077275"/>
    </source>
</evidence>
<dbReference type="AlphaFoldDB" id="A0A166EAG3"/>
<reference evidence="1 2" key="1">
    <citation type="submission" date="2016-04" db="EMBL/GenBank/DDBJ databases">
        <title>Genome sequence of Methanobrevibacter cuticularis DSM 11139.</title>
        <authorList>
            <person name="Poehlein A."/>
            <person name="Seedorf H."/>
            <person name="Daniel R."/>
        </authorList>
    </citation>
    <scope>NUCLEOTIDE SEQUENCE [LARGE SCALE GENOMIC DNA]</scope>
    <source>
        <strain evidence="1 2">DSM 11139</strain>
    </source>
</reference>